<dbReference type="InterPro" id="IPR036465">
    <property type="entry name" value="vWFA_dom_sf"/>
</dbReference>
<accession>A6KFT3</accession>
<feature type="domain" description="VWFA" evidence="9">
    <location>
        <begin position="96"/>
        <end position="213"/>
    </location>
</feature>
<keyword evidence="3" id="KW-0812">Transmembrane</keyword>
<keyword evidence="5 8" id="KW-0732">Signal</keyword>
<dbReference type="Pfam" id="PF05587">
    <property type="entry name" value="Anth_Ig"/>
    <property type="match status" value="1"/>
</dbReference>
<dbReference type="Proteomes" id="UP000234681">
    <property type="component" value="Chromosome 16"/>
</dbReference>
<dbReference type="PANTHER" id="PTHR16059:SF16">
    <property type="entry name" value="ANTHRAX TOXIN RECEPTOR-LIKE"/>
    <property type="match status" value="1"/>
</dbReference>
<evidence type="ECO:0000313" key="10">
    <source>
        <dbReference type="EMBL" id="EDL88891.1"/>
    </source>
</evidence>
<sequence length="535" mass="60173">MACFALILLLLLSLPPTFKTGSLRYHGPGWKLLHRLGKGFRNPYQEHMRQNLPQDQLGDDCQSSFDLYLILDKSGSVAKNWIYIYSFAEGLVKKFTKNEIHKSLLLLKNIEPQGLTHMQKGLIKANEQIQKSAARGHRAVSVIVALTDGLLLLKPYLDTMEEAKKARKLGAIIYTVGVFMYSKQQLVNIANNPNNNFGVDGGFAALDSVIDPLVSKSCAEVVARQPTYMCAKDAYQVNISGHEFDSISNVKQVTCRFTFSDSKVVDETPSDVSENSITCPGPSIQHEGEDISLQVSLNGGTSFIGKKIIITNTNCWSPRKAQSRPAFKWSWLLFLPALLVTLLLLCCTWKLCIKPKEKPPLPPQQSEKENLDTCCNYFHPSCHQMPLVWCHPKAQGGYPSFTVMKPNCSQASCSQKFCLCSSRDCFHLEEPSYPTRIVLQPKEEYFNGPRARYSSKIRFQTNQESPPATQSMYSKMCPPPKQEGYAFKSPQPPRPTRYTKSLSRMLPLLSPYTRQSVDSFSHTYPYPPISKGPKF</sequence>
<dbReference type="GO" id="GO:0016020">
    <property type="term" value="C:membrane"/>
    <property type="evidence" value="ECO:0007669"/>
    <property type="project" value="UniProtKB-SubCell"/>
</dbReference>
<dbReference type="GO" id="GO:0046872">
    <property type="term" value="F:metal ion binding"/>
    <property type="evidence" value="ECO:0007669"/>
    <property type="project" value="UniProtKB-KW"/>
</dbReference>
<feature type="chain" id="PRO_5039934286" evidence="8">
    <location>
        <begin position="21"/>
        <end position="535"/>
    </location>
</feature>
<dbReference type="EMBL" id="CH474046">
    <property type="protein sequence ID" value="EDL88891.1"/>
    <property type="molecule type" value="Genomic_DNA"/>
</dbReference>
<dbReference type="AGR" id="RGD:1563190"/>
<evidence type="ECO:0000256" key="6">
    <source>
        <dbReference type="ARBA" id="ARBA00022989"/>
    </source>
</evidence>
<dbReference type="Pfam" id="PF00092">
    <property type="entry name" value="VWA"/>
    <property type="match status" value="1"/>
</dbReference>
<dbReference type="PANTHER" id="PTHR16059">
    <property type="entry name" value="ANTHRAX TOXIN RECEPTOR"/>
    <property type="match status" value="1"/>
</dbReference>
<dbReference type="RGD" id="1563190">
    <property type="gene designation" value="Antxrl1"/>
</dbReference>
<comment type="similarity">
    <text evidence="2">Belongs to the ATR family.</text>
</comment>
<evidence type="ECO:0000256" key="3">
    <source>
        <dbReference type="ARBA" id="ARBA00022692"/>
    </source>
</evidence>
<evidence type="ECO:0000256" key="2">
    <source>
        <dbReference type="ARBA" id="ARBA00008095"/>
    </source>
</evidence>
<dbReference type="Gene3D" id="3.40.50.410">
    <property type="entry name" value="von Willebrand factor, type A domain"/>
    <property type="match status" value="1"/>
</dbReference>
<dbReference type="PROSITE" id="PS50234">
    <property type="entry name" value="VWFA"/>
    <property type="match status" value="1"/>
</dbReference>
<evidence type="ECO:0000313" key="12">
    <source>
        <dbReference type="RGD" id="1563190"/>
    </source>
</evidence>
<dbReference type="InterPro" id="IPR002035">
    <property type="entry name" value="VWF_A"/>
</dbReference>
<dbReference type="SUPFAM" id="SSF53300">
    <property type="entry name" value="vWA-like"/>
    <property type="match status" value="1"/>
</dbReference>
<keyword evidence="4" id="KW-0479">Metal-binding</keyword>
<evidence type="ECO:0000256" key="7">
    <source>
        <dbReference type="ARBA" id="ARBA00023136"/>
    </source>
</evidence>
<dbReference type="GO" id="GO:0038023">
    <property type="term" value="F:signaling receptor activity"/>
    <property type="evidence" value="ECO:0007669"/>
    <property type="project" value="InterPro"/>
</dbReference>
<evidence type="ECO:0000256" key="8">
    <source>
        <dbReference type="SAM" id="SignalP"/>
    </source>
</evidence>
<evidence type="ECO:0000256" key="1">
    <source>
        <dbReference type="ARBA" id="ARBA00004479"/>
    </source>
</evidence>
<organism evidence="10 11">
    <name type="scientific">Rattus norvegicus</name>
    <name type="common">Rat</name>
    <dbReference type="NCBI Taxonomy" id="10116"/>
    <lineage>
        <taxon>Eukaryota</taxon>
        <taxon>Metazoa</taxon>
        <taxon>Chordata</taxon>
        <taxon>Craniata</taxon>
        <taxon>Vertebrata</taxon>
        <taxon>Euteleostomi</taxon>
        <taxon>Mammalia</taxon>
        <taxon>Eutheria</taxon>
        <taxon>Euarchontoglires</taxon>
        <taxon>Glires</taxon>
        <taxon>Rodentia</taxon>
        <taxon>Myomorpha</taxon>
        <taxon>Muroidea</taxon>
        <taxon>Muridae</taxon>
        <taxon>Murinae</taxon>
        <taxon>Rattus</taxon>
    </lineage>
</organism>
<keyword evidence="6" id="KW-1133">Transmembrane helix</keyword>
<proteinExistence type="inferred from homology"/>
<reference evidence="11" key="1">
    <citation type="submission" date="2005-09" db="EMBL/GenBank/DDBJ databases">
        <authorList>
            <person name="Mural R.J."/>
            <person name="Li P.W."/>
            <person name="Adams M.D."/>
            <person name="Amanatides P.G."/>
            <person name="Baden-Tillson H."/>
            <person name="Barnstead M."/>
            <person name="Chin S.H."/>
            <person name="Dew I."/>
            <person name="Evans C.A."/>
            <person name="Ferriera S."/>
            <person name="Flanigan M."/>
            <person name="Fosler C."/>
            <person name="Glodek A."/>
            <person name="Gu Z."/>
            <person name="Holt R.A."/>
            <person name="Jennings D."/>
            <person name="Kraft C.L."/>
            <person name="Lu F."/>
            <person name="Nguyen T."/>
            <person name="Nusskern D.R."/>
            <person name="Pfannkoch C.M."/>
            <person name="Sitter C."/>
            <person name="Sutton G.G."/>
            <person name="Venter J.C."/>
            <person name="Wang Z."/>
            <person name="Woodage T."/>
            <person name="Zheng X.H."/>
            <person name="Zhong F."/>
        </authorList>
    </citation>
    <scope>NUCLEOTIDE SEQUENCE [LARGE SCALE GENOMIC DNA]</scope>
    <source>
        <strain>BN</strain>
        <strain evidence="11">Sprague-Dawley</strain>
    </source>
</reference>
<evidence type="ECO:0000313" key="11">
    <source>
        <dbReference type="Proteomes" id="UP000234681"/>
    </source>
</evidence>
<dbReference type="InterPro" id="IPR008400">
    <property type="entry name" value="Anthrax_toxin_rcpt_extracel"/>
</dbReference>
<feature type="signal peptide" evidence="8">
    <location>
        <begin position="1"/>
        <end position="20"/>
    </location>
</feature>
<evidence type="ECO:0000256" key="4">
    <source>
        <dbReference type="ARBA" id="ARBA00022723"/>
    </source>
</evidence>
<protein>
    <submittedName>
        <fullName evidence="10">Uncharacterized protein RGD1563190_predicted</fullName>
    </submittedName>
</protein>
<name>A6KFT3_RAT</name>
<keyword evidence="7" id="KW-0472">Membrane</keyword>
<evidence type="ECO:0000259" key="9">
    <source>
        <dbReference type="PROSITE" id="PS50234"/>
    </source>
</evidence>
<evidence type="ECO:0000256" key="5">
    <source>
        <dbReference type="ARBA" id="ARBA00022729"/>
    </source>
</evidence>
<dbReference type="AlphaFoldDB" id="A6KFT3"/>
<gene>
    <name evidence="12" type="primary">Antxrl1</name>
    <name evidence="10" type="synonym">RGD1563190_predicted</name>
    <name evidence="10" type="ORF">rCG_42337</name>
</gene>
<comment type="subcellular location">
    <subcellularLocation>
        <location evidence="1">Membrane</location>
        <topology evidence="1">Single-pass type I membrane protein</topology>
    </subcellularLocation>
</comment>